<evidence type="ECO:0000313" key="7">
    <source>
        <dbReference type="EMBL" id="KST65024.1"/>
    </source>
</evidence>
<dbReference type="InterPro" id="IPR020472">
    <property type="entry name" value="WD40_PAC1"/>
</dbReference>
<dbReference type="NCBIfam" id="NF045510">
    <property type="entry name" value="4Cys_prefix_kin"/>
    <property type="match status" value="1"/>
</dbReference>
<dbReference type="GO" id="GO:0004674">
    <property type="term" value="F:protein serine/threonine kinase activity"/>
    <property type="evidence" value="ECO:0007669"/>
    <property type="project" value="UniProtKB-KW"/>
</dbReference>
<dbReference type="GO" id="GO:0006890">
    <property type="term" value="P:retrograde vesicle-mediated transport, Golgi to endoplasmic reticulum"/>
    <property type="evidence" value="ECO:0007669"/>
    <property type="project" value="TreeGrafter"/>
</dbReference>
<keyword evidence="7" id="KW-0418">Kinase</keyword>
<feature type="repeat" description="WD" evidence="3">
    <location>
        <begin position="585"/>
        <end position="626"/>
    </location>
</feature>
<feature type="region of interest" description="Disordered" evidence="4">
    <location>
        <begin position="294"/>
        <end position="328"/>
    </location>
</feature>
<proteinExistence type="predicted"/>
<accession>A0A0V7ZKB3</accession>
<protein>
    <submittedName>
        <fullName evidence="7">Serine/threonine protein kinase</fullName>
    </submittedName>
</protein>
<dbReference type="Pfam" id="PF00069">
    <property type="entry name" value="Pkinase"/>
    <property type="match status" value="1"/>
</dbReference>
<evidence type="ECO:0000259" key="5">
    <source>
        <dbReference type="PROSITE" id="PS50011"/>
    </source>
</evidence>
<dbReference type="InterPro" id="IPR036322">
    <property type="entry name" value="WD40_repeat_dom_sf"/>
</dbReference>
<feature type="compositionally biased region" description="Polar residues" evidence="4">
    <location>
        <begin position="313"/>
        <end position="328"/>
    </location>
</feature>
<dbReference type="PROSITE" id="PS50294">
    <property type="entry name" value="WD_REPEATS_REGION"/>
    <property type="match status" value="7"/>
</dbReference>
<dbReference type="CDD" id="cd00200">
    <property type="entry name" value="WD40"/>
    <property type="match status" value="1"/>
</dbReference>
<dbReference type="RefSeq" id="WP_027845224.1">
    <property type="nucleotide sequence ID" value="NZ_LMTZ01000114.1"/>
</dbReference>
<keyword evidence="7" id="KW-0723">Serine/threonine-protein kinase</keyword>
<dbReference type="GO" id="GO:0005524">
    <property type="term" value="F:ATP binding"/>
    <property type="evidence" value="ECO:0007669"/>
    <property type="project" value="InterPro"/>
</dbReference>
<dbReference type="InterPro" id="IPR011009">
    <property type="entry name" value="Kinase-like_dom_sf"/>
</dbReference>
<dbReference type="PROSITE" id="PS00678">
    <property type="entry name" value="WD_REPEATS_1"/>
    <property type="match status" value="4"/>
</dbReference>
<dbReference type="Gene3D" id="2.130.10.10">
    <property type="entry name" value="YVTN repeat-like/Quinoprotein amine dehydrogenase"/>
    <property type="match status" value="2"/>
</dbReference>
<dbReference type="InterPro" id="IPR000719">
    <property type="entry name" value="Prot_kinase_dom"/>
</dbReference>
<dbReference type="GO" id="GO:0005737">
    <property type="term" value="C:cytoplasm"/>
    <property type="evidence" value="ECO:0007669"/>
    <property type="project" value="GOC"/>
</dbReference>
<dbReference type="OrthoDB" id="494465at2"/>
<evidence type="ECO:0000256" key="3">
    <source>
        <dbReference type="PROSITE-ProRule" id="PRU00221"/>
    </source>
</evidence>
<dbReference type="SUPFAM" id="SSF56112">
    <property type="entry name" value="Protein kinase-like (PK-like)"/>
    <property type="match status" value="1"/>
</dbReference>
<dbReference type="SMART" id="SM00320">
    <property type="entry name" value="WD40"/>
    <property type="match status" value="7"/>
</dbReference>
<comment type="caution">
    <text evidence="7">The sequence shown here is derived from an EMBL/GenBank/DDBJ whole genome shotgun (WGS) entry which is preliminary data.</text>
</comment>
<feature type="repeat" description="WD" evidence="3">
    <location>
        <begin position="635"/>
        <end position="676"/>
    </location>
</feature>
<reference evidence="7 8" key="1">
    <citation type="journal article" date="2015" name="Genome Announc.">
        <title>Draft Genome of the Euendolithic (true boring) Cyanobacterium Mastigocoleus testarum strain BC008.</title>
        <authorList>
            <person name="Guida B.S."/>
            <person name="Garcia-Pichel F."/>
        </authorList>
    </citation>
    <scope>NUCLEOTIDE SEQUENCE [LARGE SCALE GENOMIC DNA]</scope>
    <source>
        <strain evidence="7 8">BC008</strain>
    </source>
</reference>
<keyword evidence="8" id="KW-1185">Reference proteome</keyword>
<dbReference type="GO" id="GO:0016020">
    <property type="term" value="C:membrane"/>
    <property type="evidence" value="ECO:0007669"/>
    <property type="project" value="UniProtKB-SubCell"/>
</dbReference>
<sequence length="721" mass="80062">MLCCLNPDCPNPHNPDGIRYCQSCSATLKPLLRGHYRITGVLSDEGGFGRTYLAEDLDKLNELGVVKQLAPKVHGTWALNKAIELFKQEAKRLQELGRNQRIPTLLAYFEEDNYLYLVQEFVDGLNLFKELQQRSKYNEIEIRELLLDLLPVLKFIHENGVVHRDLKPQNIIRRQFDNKLVLIDFGASKQLTATVQTKPGTTIGSFGYSPIEQIQGGEVCPASDFFSLGATCFHMLSGIPPFHLWTQQGYGWVSTWRQHVNSPLSNEFALVIERLLKKDIQERYQSADEVIRDLTLTPGAPPPTQIPSQSPSREGNTTNTTDPKASSSSLRVNLFSRLRRQTSKQSRSQRISAIASSLNLSKHDLELILKWLTAIAIVLFGLVGSQIYGYVRYGFLVSNPIFLIASFPSSNYLQKTLNGHSNSVASLAYNPNGQILASGSYDNTIKLWNLIKNKEISTFKGHSAWVATIAITPNNKNLVSGSYDNTIKLWNLVNGRQIRTFKGHSDSIGTLLVTKDGKNIISGSFDRTIKVWNIANGEEIRTLSGHSSKVSSIAVSPDNKILVSGSDDRTIKIWNLVTGELIRTLDGHKDKVSSVAISPDGKTFVSGSHDRTIKLWNLATGEEIRTFIDGSKNSSKAHSKWVNCLAISPDGNILASGSGDRTIKLWSLVTGEEIDTLRGHSGYITSLSFSPAIDRENIPYQQTLSSGAMGDNTIKVWRMSQ</sequence>
<dbReference type="InterPro" id="IPR019775">
    <property type="entry name" value="WD40_repeat_CS"/>
</dbReference>
<dbReference type="GO" id="GO:0006888">
    <property type="term" value="P:endoplasmic reticulum to Golgi vesicle-mediated transport"/>
    <property type="evidence" value="ECO:0007669"/>
    <property type="project" value="TreeGrafter"/>
</dbReference>
<dbReference type="SMART" id="SM00220">
    <property type="entry name" value="S_TKc"/>
    <property type="match status" value="1"/>
</dbReference>
<dbReference type="PROSITE" id="PS50011">
    <property type="entry name" value="PROTEIN_KINASE_DOM"/>
    <property type="match status" value="1"/>
</dbReference>
<dbReference type="Pfam" id="PF00400">
    <property type="entry name" value="WD40"/>
    <property type="match status" value="7"/>
</dbReference>
<dbReference type="PROSITE" id="PS50082">
    <property type="entry name" value="WD_REPEATS_2"/>
    <property type="match status" value="7"/>
</dbReference>
<feature type="repeat" description="WD" evidence="3">
    <location>
        <begin position="501"/>
        <end position="542"/>
    </location>
</feature>
<gene>
    <name evidence="6" type="ORF">BC008_19140</name>
    <name evidence="7" type="ORF">BC008_19675</name>
</gene>
<dbReference type="InterPro" id="IPR050844">
    <property type="entry name" value="Coatomer_complex_subunit"/>
</dbReference>
<keyword evidence="7" id="KW-0808">Transferase</keyword>
<dbReference type="InterPro" id="IPR015943">
    <property type="entry name" value="WD40/YVTN_repeat-like_dom_sf"/>
</dbReference>
<dbReference type="PANTHER" id="PTHR19876:SF2">
    <property type="entry name" value="COATOMER SUBUNIT BETA"/>
    <property type="match status" value="1"/>
</dbReference>
<organism evidence="7 8">
    <name type="scientific">Mastigocoleus testarum BC008</name>
    <dbReference type="NCBI Taxonomy" id="371196"/>
    <lineage>
        <taxon>Bacteria</taxon>
        <taxon>Bacillati</taxon>
        <taxon>Cyanobacteriota</taxon>
        <taxon>Cyanophyceae</taxon>
        <taxon>Nostocales</taxon>
        <taxon>Hapalosiphonaceae</taxon>
        <taxon>Mastigocoleus</taxon>
    </lineage>
</organism>
<keyword evidence="2" id="KW-0677">Repeat</keyword>
<dbReference type="PANTHER" id="PTHR19876">
    <property type="entry name" value="COATOMER"/>
    <property type="match status" value="1"/>
</dbReference>
<name>A0A0V7ZKB3_9CYAN</name>
<dbReference type="SUPFAM" id="SSF50978">
    <property type="entry name" value="WD40 repeat-like"/>
    <property type="match status" value="1"/>
</dbReference>
<evidence type="ECO:0000256" key="2">
    <source>
        <dbReference type="ARBA" id="ARBA00022737"/>
    </source>
</evidence>
<dbReference type="PRINTS" id="PR00320">
    <property type="entry name" value="GPROTEINBRPT"/>
</dbReference>
<keyword evidence="1 3" id="KW-0853">WD repeat</keyword>
<evidence type="ECO:0000313" key="6">
    <source>
        <dbReference type="EMBL" id="KST64927.1"/>
    </source>
</evidence>
<dbReference type="Proteomes" id="UP000053372">
    <property type="component" value="Unassembled WGS sequence"/>
</dbReference>
<feature type="domain" description="Protein kinase" evidence="5">
    <location>
        <begin position="37"/>
        <end position="296"/>
    </location>
</feature>
<dbReference type="Gene3D" id="1.10.510.10">
    <property type="entry name" value="Transferase(Phosphotransferase) domain 1"/>
    <property type="match status" value="1"/>
</dbReference>
<evidence type="ECO:0000256" key="4">
    <source>
        <dbReference type="SAM" id="MobiDB-lite"/>
    </source>
</evidence>
<dbReference type="GO" id="GO:0006891">
    <property type="term" value="P:intra-Golgi vesicle-mediated transport"/>
    <property type="evidence" value="ECO:0007669"/>
    <property type="project" value="TreeGrafter"/>
</dbReference>
<feature type="repeat" description="WD" evidence="3">
    <location>
        <begin position="417"/>
        <end position="458"/>
    </location>
</feature>
<feature type="repeat" description="WD" evidence="3">
    <location>
        <begin position="677"/>
        <end position="721"/>
    </location>
</feature>
<evidence type="ECO:0000256" key="1">
    <source>
        <dbReference type="ARBA" id="ARBA00022574"/>
    </source>
</evidence>
<feature type="repeat" description="WD" evidence="3">
    <location>
        <begin position="459"/>
        <end position="500"/>
    </location>
</feature>
<dbReference type="EMBL" id="LMTZ01000114">
    <property type="protein sequence ID" value="KST65024.1"/>
    <property type="molecule type" value="Genomic_DNA"/>
</dbReference>
<dbReference type="InterPro" id="IPR001680">
    <property type="entry name" value="WD40_rpt"/>
</dbReference>
<feature type="repeat" description="WD" evidence="3">
    <location>
        <begin position="543"/>
        <end position="584"/>
    </location>
</feature>
<dbReference type="AlphaFoldDB" id="A0A0V7ZKB3"/>
<dbReference type="CDD" id="cd14014">
    <property type="entry name" value="STKc_PknB_like"/>
    <property type="match status" value="1"/>
</dbReference>
<dbReference type="EMBL" id="LMTZ01000115">
    <property type="protein sequence ID" value="KST64927.1"/>
    <property type="molecule type" value="Genomic_DNA"/>
</dbReference>
<dbReference type="GO" id="GO:0006886">
    <property type="term" value="P:intracellular protein transport"/>
    <property type="evidence" value="ECO:0007669"/>
    <property type="project" value="TreeGrafter"/>
</dbReference>
<evidence type="ECO:0000313" key="8">
    <source>
        <dbReference type="Proteomes" id="UP000053372"/>
    </source>
</evidence>